<protein>
    <recommendedName>
        <fullName evidence="4">Large ribosomal subunit protein bL17</fullName>
    </recommendedName>
</protein>
<evidence type="ECO:0000256" key="5">
    <source>
        <dbReference type="RuleBase" id="RU000660"/>
    </source>
</evidence>
<dbReference type="Gene3D" id="3.90.1030.10">
    <property type="entry name" value="Ribosomal protein L17"/>
    <property type="match status" value="1"/>
</dbReference>
<dbReference type="GO" id="GO:0005840">
    <property type="term" value="C:ribosome"/>
    <property type="evidence" value="ECO:0007669"/>
    <property type="project" value="UniProtKB-KW"/>
</dbReference>
<evidence type="ECO:0000313" key="8">
    <source>
        <dbReference type="Proteomes" id="UP000643525"/>
    </source>
</evidence>
<dbReference type="EMBL" id="JADBED010000001">
    <property type="protein sequence ID" value="MBE1523085.1"/>
    <property type="molecule type" value="Genomic_DNA"/>
</dbReference>
<evidence type="ECO:0000256" key="4">
    <source>
        <dbReference type="HAMAP-Rule" id="MF_01368"/>
    </source>
</evidence>
<keyword evidence="3 4" id="KW-0687">Ribonucleoprotein</keyword>
<name>A0ABR9JAY3_9MICC</name>
<gene>
    <name evidence="4" type="primary">rplQ</name>
    <name evidence="7" type="ORF">H4W27_000203</name>
</gene>
<dbReference type="SUPFAM" id="SSF64263">
    <property type="entry name" value="Prokaryotic ribosomal protein L17"/>
    <property type="match status" value="1"/>
</dbReference>
<organism evidence="7 8">
    <name type="scientific">Nesterenkonia lutea</name>
    <dbReference type="NCBI Taxonomy" id="272919"/>
    <lineage>
        <taxon>Bacteria</taxon>
        <taxon>Bacillati</taxon>
        <taxon>Actinomycetota</taxon>
        <taxon>Actinomycetes</taxon>
        <taxon>Micrococcales</taxon>
        <taxon>Micrococcaceae</taxon>
        <taxon>Nesterenkonia</taxon>
    </lineage>
</organism>
<proteinExistence type="inferred from homology"/>
<dbReference type="InterPro" id="IPR000456">
    <property type="entry name" value="Ribosomal_bL17"/>
</dbReference>
<keyword evidence="2 4" id="KW-0689">Ribosomal protein</keyword>
<dbReference type="InterPro" id="IPR036373">
    <property type="entry name" value="Ribosomal_bL17_sf"/>
</dbReference>
<dbReference type="NCBIfam" id="TIGR00059">
    <property type="entry name" value="L17"/>
    <property type="match status" value="1"/>
</dbReference>
<dbReference type="HAMAP" id="MF_01368">
    <property type="entry name" value="Ribosomal_bL17"/>
    <property type="match status" value="1"/>
</dbReference>
<feature type="region of interest" description="Disordered" evidence="6">
    <location>
        <begin position="131"/>
        <end position="199"/>
    </location>
</feature>
<evidence type="ECO:0000256" key="6">
    <source>
        <dbReference type="SAM" id="MobiDB-lite"/>
    </source>
</evidence>
<dbReference type="PANTHER" id="PTHR14413">
    <property type="entry name" value="RIBOSOMAL PROTEIN L17"/>
    <property type="match status" value="1"/>
</dbReference>
<comment type="subunit">
    <text evidence="4">Part of the 50S ribosomal subunit. Contacts protein L32.</text>
</comment>
<comment type="caution">
    <text evidence="7">The sequence shown here is derived from an EMBL/GenBank/DDBJ whole genome shotgun (WGS) entry which is preliminary data.</text>
</comment>
<evidence type="ECO:0000256" key="1">
    <source>
        <dbReference type="ARBA" id="ARBA00008777"/>
    </source>
</evidence>
<accession>A0ABR9JAY3</accession>
<comment type="similarity">
    <text evidence="1 4 5">Belongs to the bacterial ribosomal protein bL17 family.</text>
</comment>
<dbReference type="PANTHER" id="PTHR14413:SF16">
    <property type="entry name" value="LARGE RIBOSOMAL SUBUNIT PROTEIN BL17M"/>
    <property type="match status" value="1"/>
</dbReference>
<dbReference type="Proteomes" id="UP000643525">
    <property type="component" value="Unassembled WGS sequence"/>
</dbReference>
<keyword evidence="8" id="KW-1185">Reference proteome</keyword>
<evidence type="ECO:0000256" key="2">
    <source>
        <dbReference type="ARBA" id="ARBA00022980"/>
    </source>
</evidence>
<reference evidence="7 8" key="1">
    <citation type="submission" date="2020-10" db="EMBL/GenBank/DDBJ databases">
        <title>Sequencing the genomes of 1000 actinobacteria strains.</title>
        <authorList>
            <person name="Klenk H.-P."/>
        </authorList>
    </citation>
    <scope>NUCLEOTIDE SEQUENCE [LARGE SCALE GENOMIC DNA]</scope>
    <source>
        <strain evidence="7 8">DSM 15666</strain>
    </source>
</reference>
<dbReference type="Pfam" id="PF01196">
    <property type="entry name" value="Ribosomal_L17"/>
    <property type="match status" value="1"/>
</dbReference>
<sequence length="199" mass="21364">MPTPTKGPRLGGSPSHEKLMLANMSANLFEHRSITTTLTKAKRLRPYAERLITMAKQGDIAARRRVVGKISANSATHQAVVHELFTVIAPAMAERQGGYTRIVKIGNRKGDNAPMAVIELVMEPVSPKQAVVKEAEKATTSTASAQTESNEAESPEVATTENESAQAESAQAESTETQTTEAETTEAETTEAEKTEGEK</sequence>
<dbReference type="RefSeq" id="WP_192594288.1">
    <property type="nucleotide sequence ID" value="NZ_BAAALJ010000018.1"/>
</dbReference>
<feature type="compositionally biased region" description="Low complexity" evidence="6">
    <location>
        <begin position="138"/>
        <end position="149"/>
    </location>
</feature>
<dbReference type="PROSITE" id="PS01167">
    <property type="entry name" value="RIBOSOMAL_L17"/>
    <property type="match status" value="1"/>
</dbReference>
<evidence type="ECO:0000256" key="3">
    <source>
        <dbReference type="ARBA" id="ARBA00023274"/>
    </source>
</evidence>
<feature type="compositionally biased region" description="Low complexity" evidence="6">
    <location>
        <begin position="158"/>
        <end position="182"/>
    </location>
</feature>
<evidence type="ECO:0000313" key="7">
    <source>
        <dbReference type="EMBL" id="MBE1523085.1"/>
    </source>
</evidence>
<dbReference type="InterPro" id="IPR047859">
    <property type="entry name" value="Ribosomal_bL17_CS"/>
</dbReference>